<evidence type="ECO:0000313" key="2">
    <source>
        <dbReference type="EMBL" id="KAF7570681.1"/>
    </source>
</evidence>
<dbReference type="Proteomes" id="UP000245464">
    <property type="component" value="Chromosome 5"/>
</dbReference>
<protein>
    <recommendedName>
        <fullName evidence="6">Secreted protein</fullName>
    </recommendedName>
</protein>
<keyword evidence="5" id="KW-1185">Reference proteome</keyword>
<organism evidence="3 5">
    <name type="scientific">Pyrenophora tritici-repentis</name>
    <dbReference type="NCBI Taxonomy" id="45151"/>
    <lineage>
        <taxon>Eukaryota</taxon>
        <taxon>Fungi</taxon>
        <taxon>Dikarya</taxon>
        <taxon>Ascomycota</taxon>
        <taxon>Pezizomycotina</taxon>
        <taxon>Dothideomycetes</taxon>
        <taxon>Pleosporomycetidae</taxon>
        <taxon>Pleosporales</taxon>
        <taxon>Pleosporineae</taxon>
        <taxon>Pleosporaceae</taxon>
        <taxon>Pyrenophora</taxon>
    </lineage>
</organism>
<keyword evidence="1" id="KW-0732">Signal</keyword>
<gene>
    <name evidence="3" type="ORF">Ptr86124_007036</name>
    <name evidence="2" type="ORF">PtrM4_106830</name>
</gene>
<reference evidence="3" key="3">
    <citation type="journal article" date="2022" name="bioRxiv">
        <title>A global pangenome for the wheat fungal pathogen Pyrenophora tritici-repentis and prediction of effector protein structural homology.</title>
        <authorList>
            <person name="Moolhuijzen P."/>
            <person name="See P.T."/>
            <person name="Shi G."/>
            <person name="Powell H.R."/>
            <person name="Cockram J."/>
            <person name="Jorgensen L.N."/>
            <person name="Benslimane H."/>
            <person name="Strelkov S.E."/>
            <person name="Turner J."/>
            <person name="Liu Z."/>
            <person name="Moffat C.S."/>
        </authorList>
    </citation>
    <scope>NUCLEOTIDE SEQUENCE</scope>
    <source>
        <strain evidence="3">86-124</strain>
    </source>
</reference>
<accession>A0A317A6L7</accession>
<dbReference type="Proteomes" id="UP000249757">
    <property type="component" value="Unassembled WGS sequence"/>
</dbReference>
<reference evidence="2 4" key="1">
    <citation type="journal article" date="2018" name="BMC Genomics">
        <title>Comparative genomics of the wheat fungal pathogen Pyrenophora tritici-repentis reveals chromosomal variations and genome plasticity.</title>
        <authorList>
            <person name="Moolhuijzen P."/>
            <person name="See P.T."/>
            <person name="Hane J.K."/>
            <person name="Shi G."/>
            <person name="Liu Z."/>
            <person name="Oliver R.P."/>
            <person name="Moffat C.S."/>
        </authorList>
    </citation>
    <scope>NUCLEOTIDE SEQUENCE [LARGE SCALE GENOMIC DNA]</scope>
    <source>
        <strain evidence="2">M4</strain>
    </source>
</reference>
<name>A0A317A6L7_9PLEO</name>
<comment type="caution">
    <text evidence="3">The sequence shown here is derived from an EMBL/GenBank/DDBJ whole genome shotgun (WGS) entry which is preliminary data.</text>
</comment>
<evidence type="ECO:0000256" key="1">
    <source>
        <dbReference type="SAM" id="SignalP"/>
    </source>
</evidence>
<evidence type="ECO:0000313" key="4">
    <source>
        <dbReference type="Proteomes" id="UP000245464"/>
    </source>
</evidence>
<dbReference type="AlphaFoldDB" id="A0A317A6L7"/>
<feature type="chain" id="PRO_5042702969" description="Secreted protein" evidence="1">
    <location>
        <begin position="19"/>
        <end position="129"/>
    </location>
</feature>
<dbReference type="EMBL" id="NRDI02000008">
    <property type="protein sequence ID" value="KAI1514406.1"/>
    <property type="molecule type" value="Genomic_DNA"/>
</dbReference>
<proteinExistence type="predicted"/>
<evidence type="ECO:0000313" key="3">
    <source>
        <dbReference type="EMBL" id="KAI1514406.1"/>
    </source>
</evidence>
<sequence length="129" mass="14138">MLELTLVTTLILALLVYLFQRRHDHHDHDHIGPAKSTTRRRRTRGRRAILEAQDRIGAHRTCLSIAPAPPAAEIDHTSLRNLANDMHGRILDAGVPSSSPSQPQPIPKLRIVTQYEAAPAAAATVGCCC</sequence>
<reference evidence="5" key="4">
    <citation type="journal article" date="2022" name="Microb. Genom.">
        <title>A global pangenome for the wheat fungal pathogen Pyrenophora tritici-repentis and prediction of effector protein structural homology.</title>
        <authorList>
            <person name="Moolhuijzen P.M."/>
            <person name="See P.T."/>
            <person name="Shi G."/>
            <person name="Powell H.R."/>
            <person name="Cockram J."/>
            <person name="Jorgensen L.N."/>
            <person name="Benslimane H."/>
            <person name="Strelkov S.E."/>
            <person name="Turner J."/>
            <person name="Liu Z."/>
            <person name="Moffat C.S."/>
        </authorList>
    </citation>
    <scope>NUCLEOTIDE SEQUENCE [LARGE SCALE GENOMIC DNA]</scope>
</reference>
<dbReference type="EMBL" id="NQIK02000005">
    <property type="protein sequence ID" value="KAF7570681.1"/>
    <property type="molecule type" value="Genomic_DNA"/>
</dbReference>
<evidence type="ECO:0000313" key="5">
    <source>
        <dbReference type="Proteomes" id="UP000249757"/>
    </source>
</evidence>
<feature type="signal peptide" evidence="1">
    <location>
        <begin position="1"/>
        <end position="18"/>
    </location>
</feature>
<evidence type="ECO:0008006" key="6">
    <source>
        <dbReference type="Google" id="ProtNLM"/>
    </source>
</evidence>
<reference evidence="3" key="2">
    <citation type="submission" date="2021-05" db="EMBL/GenBank/DDBJ databases">
        <authorList>
            <person name="Moolhuijzen P.M."/>
            <person name="Moffat C.S."/>
        </authorList>
    </citation>
    <scope>NUCLEOTIDE SEQUENCE</scope>
    <source>
        <strain evidence="3">86-124</strain>
    </source>
</reference>